<dbReference type="InterPro" id="IPR029063">
    <property type="entry name" value="SAM-dependent_MTases_sf"/>
</dbReference>
<dbReference type="EC" id="2.1.1.197" evidence="2"/>
<feature type="domain" description="Methyltransferase type 11" evidence="1">
    <location>
        <begin position="99"/>
        <end position="194"/>
    </location>
</feature>
<dbReference type="CDD" id="cd02440">
    <property type="entry name" value="AdoMet_MTases"/>
    <property type="match status" value="1"/>
</dbReference>
<keyword evidence="2" id="KW-0808">Transferase</keyword>
<dbReference type="EMBL" id="VRLW01000001">
    <property type="protein sequence ID" value="KAA1262385.1"/>
    <property type="molecule type" value="Genomic_DNA"/>
</dbReference>
<dbReference type="AlphaFoldDB" id="A0A5B1CQZ4"/>
<dbReference type="InterPro" id="IPR050508">
    <property type="entry name" value="Methyltransf_Superfamily"/>
</dbReference>
<keyword evidence="3" id="KW-1185">Reference proteome</keyword>
<dbReference type="GO" id="GO:0032259">
    <property type="term" value="P:methylation"/>
    <property type="evidence" value="ECO:0007669"/>
    <property type="project" value="UniProtKB-KW"/>
</dbReference>
<proteinExistence type="predicted"/>
<dbReference type="PANTHER" id="PTHR42912">
    <property type="entry name" value="METHYLTRANSFERASE"/>
    <property type="match status" value="1"/>
</dbReference>
<keyword evidence="2" id="KW-0489">Methyltransferase</keyword>
<dbReference type="GO" id="GO:0008757">
    <property type="term" value="F:S-adenosylmethionine-dependent methyltransferase activity"/>
    <property type="evidence" value="ECO:0007669"/>
    <property type="project" value="InterPro"/>
</dbReference>
<evidence type="ECO:0000313" key="3">
    <source>
        <dbReference type="Proteomes" id="UP000322699"/>
    </source>
</evidence>
<evidence type="ECO:0000259" key="1">
    <source>
        <dbReference type="Pfam" id="PF08241"/>
    </source>
</evidence>
<dbReference type="PANTHER" id="PTHR42912:SF45">
    <property type="entry name" value="23S RRNA (GUANINE(745)-N(1))-METHYLTRANSFERASE"/>
    <property type="match status" value="1"/>
</dbReference>
<dbReference type="Gene3D" id="3.40.50.150">
    <property type="entry name" value="Vaccinia Virus protein VP39"/>
    <property type="match status" value="1"/>
</dbReference>
<accession>A0A5B1CQZ4</accession>
<dbReference type="Pfam" id="PF08241">
    <property type="entry name" value="Methyltransf_11"/>
    <property type="match status" value="1"/>
</dbReference>
<dbReference type="Proteomes" id="UP000322699">
    <property type="component" value="Unassembled WGS sequence"/>
</dbReference>
<name>A0A5B1CQZ4_9BACT</name>
<gene>
    <name evidence="2" type="primary">bioC_2</name>
    <name evidence="2" type="ORF">LF1_49490</name>
</gene>
<protein>
    <submittedName>
        <fullName evidence="2">Malonyl-[acyl-carrier protein] O-methyltransferase</fullName>
        <ecNumber evidence="2">2.1.1.197</ecNumber>
    </submittedName>
</protein>
<reference evidence="2 3" key="1">
    <citation type="submission" date="2019-08" db="EMBL/GenBank/DDBJ databases">
        <title>Deep-cultivation of Planctomycetes and their phenomic and genomic characterization uncovers novel biology.</title>
        <authorList>
            <person name="Wiegand S."/>
            <person name="Jogler M."/>
            <person name="Boedeker C."/>
            <person name="Pinto D."/>
            <person name="Vollmers J."/>
            <person name="Rivas-Marin E."/>
            <person name="Kohn T."/>
            <person name="Peeters S.H."/>
            <person name="Heuer A."/>
            <person name="Rast P."/>
            <person name="Oberbeckmann S."/>
            <person name="Bunk B."/>
            <person name="Jeske O."/>
            <person name="Meyerdierks A."/>
            <person name="Storesund J.E."/>
            <person name="Kallscheuer N."/>
            <person name="Luecker S."/>
            <person name="Lage O.M."/>
            <person name="Pohl T."/>
            <person name="Merkel B.J."/>
            <person name="Hornburger P."/>
            <person name="Mueller R.-W."/>
            <person name="Bruemmer F."/>
            <person name="Labrenz M."/>
            <person name="Spormann A.M."/>
            <person name="Op Den Camp H."/>
            <person name="Overmann J."/>
            <person name="Amann R."/>
            <person name="Jetten M.S.M."/>
            <person name="Mascher T."/>
            <person name="Medema M.H."/>
            <person name="Devos D.P."/>
            <person name="Kaster A.-K."/>
            <person name="Ovreas L."/>
            <person name="Rohde M."/>
            <person name="Galperin M.Y."/>
            <person name="Jogler C."/>
        </authorList>
    </citation>
    <scope>NUCLEOTIDE SEQUENCE [LARGE SCALE GENOMIC DNA]</scope>
    <source>
        <strain evidence="2 3">LF1</strain>
    </source>
</reference>
<organism evidence="2 3">
    <name type="scientific">Rubripirellula obstinata</name>
    <dbReference type="NCBI Taxonomy" id="406547"/>
    <lineage>
        <taxon>Bacteria</taxon>
        <taxon>Pseudomonadati</taxon>
        <taxon>Planctomycetota</taxon>
        <taxon>Planctomycetia</taxon>
        <taxon>Pirellulales</taxon>
        <taxon>Pirellulaceae</taxon>
        <taxon>Rubripirellula</taxon>
    </lineage>
</organism>
<dbReference type="InterPro" id="IPR013216">
    <property type="entry name" value="Methyltransf_11"/>
</dbReference>
<dbReference type="SUPFAM" id="SSF53335">
    <property type="entry name" value="S-adenosyl-L-methionine-dependent methyltransferases"/>
    <property type="match status" value="1"/>
</dbReference>
<comment type="caution">
    <text evidence="2">The sequence shown here is derived from an EMBL/GenBank/DDBJ whole genome shotgun (WGS) entry which is preliminary data.</text>
</comment>
<sequence length="320" mass="35317">MTKVLAKFPSRGQVRSKTRKILIKTVLFLKKYVKTVAHLAHSSMNRFDYQRVNRDVYDNMATAQNPLCRPATDAELANPLQTVDAAGWLGKSIAGKQVLCLAAGGGRQSSLYAAAGAEVTVIDISPAMLELDRRVAAQRNFSLRVFETTMEDLSMLAASSFDIVIHPVSTCYVPDIGKVFQQVARVTRPGGVYVSQHKQPGSLQASTDRHPDGGYRIEHRYYRDNPVPPPKQMTKNTGRLRESGAIEYLHRWEQIIGGMCQSGFVIEALSEPRHDQAGPSSPFADRASFVAPYVRIKARRIANPINAPGGNRDSTPKLIL</sequence>
<dbReference type="GO" id="GO:0102130">
    <property type="term" value="F:malonyl-CoA methyltransferase activity"/>
    <property type="evidence" value="ECO:0007669"/>
    <property type="project" value="UniProtKB-EC"/>
</dbReference>
<evidence type="ECO:0000313" key="2">
    <source>
        <dbReference type="EMBL" id="KAA1262385.1"/>
    </source>
</evidence>